<dbReference type="Pfam" id="PF00356">
    <property type="entry name" value="LacI"/>
    <property type="match status" value="1"/>
</dbReference>
<dbReference type="InterPro" id="IPR010982">
    <property type="entry name" value="Lambda_DNA-bd_dom_sf"/>
</dbReference>
<evidence type="ECO:0000256" key="2">
    <source>
        <dbReference type="ARBA" id="ARBA00023125"/>
    </source>
</evidence>
<keyword evidence="6" id="KW-1185">Reference proteome</keyword>
<evidence type="ECO:0000256" key="1">
    <source>
        <dbReference type="ARBA" id="ARBA00023015"/>
    </source>
</evidence>
<sequence>MSDVARLAGVSTMTVSNVVNNRVRVSDAARERVLEAIRESGYQVNLTARSLRSGRTGVIGVAVPQVGNPYYGMLGSLLIEEARRRGYEVTIGETGALADGEAAAVAQSRWLQLDGLFLSAVELDPELPLLSAVGFPIVMFGEQGGGGRFDHIMLPNETGTAAATAHLIDQGCERIAVVTGSSLDRLNMVTRRYNGYRSALEDRGLRPDPELRFVLDSFSWEGARDAGRRIAASGLGVDGVVVFSDSVAVGVLRGLRDGGVSVPDDVRVIGFDDIPVAAQFIPALSTVAPDHGWIAAKAVDLILARIADPAVPPRQFTAPFELKLRESSA</sequence>
<gene>
    <name evidence="5" type="ORF">O1R50_17215</name>
</gene>
<dbReference type="EMBL" id="JAPZVP010000014">
    <property type="protein sequence ID" value="MDA1361372.1"/>
    <property type="molecule type" value="Genomic_DNA"/>
</dbReference>
<feature type="domain" description="HTH lacI-type" evidence="4">
    <location>
        <begin position="1"/>
        <end position="53"/>
    </location>
</feature>
<dbReference type="PROSITE" id="PS50932">
    <property type="entry name" value="HTH_LACI_2"/>
    <property type="match status" value="1"/>
</dbReference>
<dbReference type="GO" id="GO:0000976">
    <property type="term" value="F:transcription cis-regulatory region binding"/>
    <property type="evidence" value="ECO:0007669"/>
    <property type="project" value="TreeGrafter"/>
</dbReference>
<dbReference type="InterPro" id="IPR000843">
    <property type="entry name" value="HTH_LacI"/>
</dbReference>
<dbReference type="RefSeq" id="WP_270111372.1">
    <property type="nucleotide sequence ID" value="NZ_JAPZVP010000014.1"/>
</dbReference>
<dbReference type="CDD" id="cd06267">
    <property type="entry name" value="PBP1_LacI_sugar_binding-like"/>
    <property type="match status" value="1"/>
</dbReference>
<dbReference type="InterPro" id="IPR028082">
    <property type="entry name" value="Peripla_BP_I"/>
</dbReference>
<dbReference type="Gene3D" id="1.10.260.40">
    <property type="entry name" value="lambda repressor-like DNA-binding domains"/>
    <property type="match status" value="1"/>
</dbReference>
<evidence type="ECO:0000313" key="5">
    <source>
        <dbReference type="EMBL" id="MDA1361372.1"/>
    </source>
</evidence>
<reference evidence="5" key="1">
    <citation type="submission" date="2022-12" db="EMBL/GenBank/DDBJ databases">
        <title>Gycomyces niveus sp.nov.,a novel actinomycete isolated from soil in Shouguan.</title>
        <authorList>
            <person name="Yang X."/>
        </authorList>
    </citation>
    <scope>NUCLEOTIDE SEQUENCE</scope>
    <source>
        <strain evidence="5">NEAU-A15</strain>
    </source>
</reference>
<dbReference type="PANTHER" id="PTHR30146:SF109">
    <property type="entry name" value="HTH-TYPE TRANSCRIPTIONAL REGULATOR GALS"/>
    <property type="match status" value="1"/>
</dbReference>
<dbReference type="SMART" id="SM00354">
    <property type="entry name" value="HTH_LACI"/>
    <property type="match status" value="1"/>
</dbReference>
<dbReference type="PANTHER" id="PTHR30146">
    <property type="entry name" value="LACI-RELATED TRANSCRIPTIONAL REPRESSOR"/>
    <property type="match status" value="1"/>
</dbReference>
<accession>A0A9X3PAE6</accession>
<keyword evidence="2 5" id="KW-0238">DNA-binding</keyword>
<keyword evidence="1" id="KW-0805">Transcription regulation</keyword>
<dbReference type="CDD" id="cd01392">
    <property type="entry name" value="HTH_LacI"/>
    <property type="match status" value="1"/>
</dbReference>
<dbReference type="Gene3D" id="3.40.50.2300">
    <property type="match status" value="2"/>
</dbReference>
<evidence type="ECO:0000259" key="4">
    <source>
        <dbReference type="PROSITE" id="PS50932"/>
    </source>
</evidence>
<dbReference type="InterPro" id="IPR046335">
    <property type="entry name" value="LacI/GalR-like_sensor"/>
</dbReference>
<evidence type="ECO:0000256" key="3">
    <source>
        <dbReference type="ARBA" id="ARBA00023163"/>
    </source>
</evidence>
<dbReference type="Proteomes" id="UP001146067">
    <property type="component" value="Unassembled WGS sequence"/>
</dbReference>
<dbReference type="GO" id="GO:0003700">
    <property type="term" value="F:DNA-binding transcription factor activity"/>
    <property type="evidence" value="ECO:0007669"/>
    <property type="project" value="TreeGrafter"/>
</dbReference>
<dbReference type="PROSITE" id="PS00356">
    <property type="entry name" value="HTH_LACI_1"/>
    <property type="match status" value="1"/>
</dbReference>
<dbReference type="Pfam" id="PF13377">
    <property type="entry name" value="Peripla_BP_3"/>
    <property type="match status" value="1"/>
</dbReference>
<comment type="caution">
    <text evidence="5">The sequence shown here is derived from an EMBL/GenBank/DDBJ whole genome shotgun (WGS) entry which is preliminary data.</text>
</comment>
<proteinExistence type="predicted"/>
<evidence type="ECO:0000313" key="6">
    <source>
        <dbReference type="Proteomes" id="UP001146067"/>
    </source>
</evidence>
<name>A0A9X3PAE6_9ACTN</name>
<dbReference type="SUPFAM" id="SSF47413">
    <property type="entry name" value="lambda repressor-like DNA-binding domains"/>
    <property type="match status" value="1"/>
</dbReference>
<keyword evidence="3" id="KW-0804">Transcription</keyword>
<protein>
    <submittedName>
        <fullName evidence="5">LacI family DNA-binding transcriptional regulator</fullName>
    </submittedName>
</protein>
<organism evidence="5 6">
    <name type="scientific">Glycomyces luteolus</name>
    <dbReference type="NCBI Taxonomy" id="2670330"/>
    <lineage>
        <taxon>Bacteria</taxon>
        <taxon>Bacillati</taxon>
        <taxon>Actinomycetota</taxon>
        <taxon>Actinomycetes</taxon>
        <taxon>Glycomycetales</taxon>
        <taxon>Glycomycetaceae</taxon>
        <taxon>Glycomyces</taxon>
    </lineage>
</organism>
<dbReference type="AlphaFoldDB" id="A0A9X3PAE6"/>
<dbReference type="SUPFAM" id="SSF53822">
    <property type="entry name" value="Periplasmic binding protein-like I"/>
    <property type="match status" value="1"/>
</dbReference>